<dbReference type="InterPro" id="IPR006143">
    <property type="entry name" value="RND_pump_MFP"/>
</dbReference>
<evidence type="ECO:0000256" key="3">
    <source>
        <dbReference type="SAM" id="Coils"/>
    </source>
</evidence>
<evidence type="ECO:0000313" key="9">
    <source>
        <dbReference type="Proteomes" id="UP000182944"/>
    </source>
</evidence>
<feature type="region of interest" description="Disordered" evidence="4">
    <location>
        <begin position="404"/>
        <end position="509"/>
    </location>
</feature>
<evidence type="ECO:0000256" key="2">
    <source>
        <dbReference type="ARBA" id="ARBA00009477"/>
    </source>
</evidence>
<organism evidence="8 9">
    <name type="scientific">Paracoccus sanguinis</name>
    <dbReference type="NCBI Taxonomy" id="1545044"/>
    <lineage>
        <taxon>Bacteria</taxon>
        <taxon>Pseudomonadati</taxon>
        <taxon>Pseudomonadota</taxon>
        <taxon>Alphaproteobacteria</taxon>
        <taxon>Rhodobacterales</taxon>
        <taxon>Paracoccaceae</taxon>
        <taxon>Paracoccus</taxon>
    </lineage>
</organism>
<dbReference type="Pfam" id="PF25967">
    <property type="entry name" value="RND-MFP_C"/>
    <property type="match status" value="1"/>
</dbReference>
<dbReference type="Gene3D" id="1.10.287.470">
    <property type="entry name" value="Helix hairpin bin"/>
    <property type="match status" value="1"/>
</dbReference>
<feature type="domain" description="Multidrug resistance protein MdtA-like barrel-sandwich hybrid" evidence="5">
    <location>
        <begin position="78"/>
        <end position="217"/>
    </location>
</feature>
<reference evidence="9" key="1">
    <citation type="submission" date="2016-10" db="EMBL/GenBank/DDBJ databases">
        <authorList>
            <person name="Varghese N."/>
            <person name="Submissions S."/>
        </authorList>
    </citation>
    <scope>NUCLEOTIDE SEQUENCE [LARGE SCALE GENOMIC DNA]</scope>
    <source>
        <strain evidence="9">DSM 29303</strain>
    </source>
</reference>
<keyword evidence="9" id="KW-1185">Reference proteome</keyword>
<gene>
    <name evidence="8" type="ORF">SAMN05444276_10564</name>
</gene>
<dbReference type="InterPro" id="IPR058627">
    <property type="entry name" value="MdtA-like_C"/>
</dbReference>
<comment type="similarity">
    <text evidence="2">Belongs to the membrane fusion protein (MFP) (TC 8.A.1) family.</text>
</comment>
<dbReference type="RefSeq" id="WP_139306037.1">
    <property type="nucleotide sequence ID" value="NZ_FNNA01000005.1"/>
</dbReference>
<feature type="coiled-coil region" evidence="3">
    <location>
        <begin position="154"/>
        <end position="181"/>
    </location>
</feature>
<dbReference type="Gene3D" id="2.40.50.100">
    <property type="match status" value="1"/>
</dbReference>
<feature type="domain" description="Multidrug resistance protein MdtA-like beta-barrel" evidence="6">
    <location>
        <begin position="222"/>
        <end position="310"/>
    </location>
</feature>
<comment type="subcellular location">
    <subcellularLocation>
        <location evidence="1">Cell envelope</location>
    </subcellularLocation>
</comment>
<dbReference type="STRING" id="1545044.SAMN05444276_10564"/>
<name>A0A1H3B2T1_9RHOB</name>
<evidence type="ECO:0000313" key="8">
    <source>
        <dbReference type="EMBL" id="SDX36300.1"/>
    </source>
</evidence>
<evidence type="ECO:0000256" key="1">
    <source>
        <dbReference type="ARBA" id="ARBA00004196"/>
    </source>
</evidence>
<feature type="domain" description="Multidrug resistance protein MdtA-like C-terminal permuted SH3" evidence="7">
    <location>
        <begin position="315"/>
        <end position="372"/>
    </location>
</feature>
<proteinExistence type="inferred from homology"/>
<dbReference type="PANTHER" id="PTHR30158:SF3">
    <property type="entry name" value="MULTIDRUG EFFLUX PUMP SUBUNIT ACRA-RELATED"/>
    <property type="match status" value="1"/>
</dbReference>
<dbReference type="GO" id="GO:0046677">
    <property type="term" value="P:response to antibiotic"/>
    <property type="evidence" value="ECO:0007669"/>
    <property type="project" value="TreeGrafter"/>
</dbReference>
<dbReference type="AlphaFoldDB" id="A0A1H3B2T1"/>
<evidence type="ECO:0000259" key="7">
    <source>
        <dbReference type="Pfam" id="PF25967"/>
    </source>
</evidence>
<dbReference type="NCBIfam" id="TIGR01730">
    <property type="entry name" value="RND_mfp"/>
    <property type="match status" value="1"/>
</dbReference>
<dbReference type="InterPro" id="IPR058625">
    <property type="entry name" value="MdtA-like_BSH"/>
</dbReference>
<dbReference type="Proteomes" id="UP000182944">
    <property type="component" value="Unassembled WGS sequence"/>
</dbReference>
<dbReference type="SUPFAM" id="SSF111369">
    <property type="entry name" value="HlyD-like secretion proteins"/>
    <property type="match status" value="1"/>
</dbReference>
<dbReference type="PANTHER" id="PTHR30158">
    <property type="entry name" value="ACRA/E-RELATED COMPONENT OF DRUG EFFLUX TRANSPORTER"/>
    <property type="match status" value="1"/>
</dbReference>
<dbReference type="OrthoDB" id="7811737at2"/>
<evidence type="ECO:0000259" key="6">
    <source>
        <dbReference type="Pfam" id="PF25944"/>
    </source>
</evidence>
<keyword evidence="3" id="KW-0175">Coiled coil</keyword>
<dbReference type="Pfam" id="PF25917">
    <property type="entry name" value="BSH_RND"/>
    <property type="match status" value="1"/>
</dbReference>
<dbReference type="GO" id="GO:0005886">
    <property type="term" value="C:plasma membrane"/>
    <property type="evidence" value="ECO:0007669"/>
    <property type="project" value="TreeGrafter"/>
</dbReference>
<dbReference type="Gene3D" id="2.40.420.20">
    <property type="match status" value="1"/>
</dbReference>
<protein>
    <submittedName>
        <fullName evidence="8">Membrane fusion protein, multidrug efflux system</fullName>
    </submittedName>
</protein>
<accession>A0A1H3B2T1</accession>
<dbReference type="Pfam" id="PF25944">
    <property type="entry name" value="Beta-barrel_RND"/>
    <property type="match status" value="1"/>
</dbReference>
<evidence type="ECO:0000256" key="4">
    <source>
        <dbReference type="SAM" id="MobiDB-lite"/>
    </source>
</evidence>
<dbReference type="Gene3D" id="2.40.30.170">
    <property type="match status" value="1"/>
</dbReference>
<dbReference type="GO" id="GO:0022857">
    <property type="term" value="F:transmembrane transporter activity"/>
    <property type="evidence" value="ECO:0007669"/>
    <property type="project" value="InterPro"/>
</dbReference>
<sequence>MRAPLRSTPALLLAAAFLGGLASLSPLVLPGPAVAQGAPGGPGGPGGAPRQVGVTTLSRSTVPVRIELPGRAVAFHQTAIRPQVGGEITEIAYRPGESVTTGQVLFRLDDDQRAATLSAAEAAVTSARAAVEGAQATVGRYDRLQGTGVSRAELETAQVALANARASLSAAEAERDMAQLAVDRSDIHSPIDGVADLATVSVGDLVTASQSDALTTVTQLDPIYVDVSESRARFLRHNARRSEGTLDRPEGIEAQLILETGQVYEGAGEMVTPGTTVSATTGTVPFRLQFPNPDRLILPGQFVRVRLTIGTVDGVLVPQRATRRSASGALTAFLVRDGRTVEVTLTEVGTHENAWIVTEGVAAGDALVLDGLTNLRAGVEVTTVPVVIDAEGVVRDAAAEGAAATPEAGTGTGAPAAAGAPDAATPQAGTEAAPAAAGAPEQPAAAAAGTDAAAAAAGAPEQPAATAADAAPAPATADQPAPAAPAAQSAPAASTAARPTARPPATATN</sequence>
<dbReference type="GO" id="GO:0015721">
    <property type="term" value="P:bile acid and bile salt transport"/>
    <property type="evidence" value="ECO:0007669"/>
    <property type="project" value="TreeGrafter"/>
</dbReference>
<evidence type="ECO:0000259" key="5">
    <source>
        <dbReference type="Pfam" id="PF25917"/>
    </source>
</evidence>
<dbReference type="InterPro" id="IPR058626">
    <property type="entry name" value="MdtA-like_b-barrel"/>
</dbReference>
<dbReference type="GO" id="GO:0030313">
    <property type="term" value="C:cell envelope"/>
    <property type="evidence" value="ECO:0007669"/>
    <property type="project" value="UniProtKB-SubCell"/>
</dbReference>
<dbReference type="EMBL" id="FNNA01000005">
    <property type="protein sequence ID" value="SDX36300.1"/>
    <property type="molecule type" value="Genomic_DNA"/>
</dbReference>